<dbReference type="EMBL" id="LAZR01003565">
    <property type="protein sequence ID" value="KKN16994.1"/>
    <property type="molecule type" value="Genomic_DNA"/>
</dbReference>
<organism evidence="1">
    <name type="scientific">marine sediment metagenome</name>
    <dbReference type="NCBI Taxonomy" id="412755"/>
    <lineage>
        <taxon>unclassified sequences</taxon>
        <taxon>metagenomes</taxon>
        <taxon>ecological metagenomes</taxon>
    </lineage>
</organism>
<name>A0A0F9NGC1_9ZZZZ</name>
<gene>
    <name evidence="1" type="ORF">LCGC14_0970320</name>
</gene>
<evidence type="ECO:0008006" key="2">
    <source>
        <dbReference type="Google" id="ProtNLM"/>
    </source>
</evidence>
<protein>
    <recommendedName>
        <fullName evidence="2">DUF2791 domain-containing protein</fullName>
    </recommendedName>
</protein>
<reference evidence="1" key="1">
    <citation type="journal article" date="2015" name="Nature">
        <title>Complex archaea that bridge the gap between prokaryotes and eukaryotes.</title>
        <authorList>
            <person name="Spang A."/>
            <person name="Saw J.H."/>
            <person name="Jorgensen S.L."/>
            <person name="Zaremba-Niedzwiedzka K."/>
            <person name="Martijn J."/>
            <person name="Lind A.E."/>
            <person name="van Eijk R."/>
            <person name="Schleper C."/>
            <person name="Guy L."/>
            <person name="Ettema T.J."/>
        </authorList>
    </citation>
    <scope>NUCLEOTIDE SEQUENCE</scope>
</reference>
<comment type="caution">
    <text evidence="1">The sequence shown here is derived from an EMBL/GenBank/DDBJ whole genome shotgun (WGS) entry which is preliminary data.</text>
</comment>
<sequence>MSNHKNEDLNNLTQKVAKKIIENVVTGSPPEYGFQFYTVGLDPYIDTIEEEYFKTFIREGGAAFKMVVEYYGGGKTHFLYCLRERAWKYNFIASYIPLSPQETPFHQLDRIYQAIVKNLIFSQSPDELFKGENRGIGAVIKKWYFEKFQEFSQKVPKDSVLIELKHYISTLKDYDSTSFKNAIKEAFLSLAERSDENFSLIMQWLKGDPIYKNMVKKFNIFEKIDKSTAFKMIRSLNQWIQDINYTGIIVLMDEAEITSSMSSKQKDLLLNNLRILIDECARVHFKNIMWFYAVPDENFLEGSTQIYTALQQRVQTIFNAEINPAGVKIYLEKVIKDPIETLKQIGEKLALIFEKAQKIQFNKTELIKTIQNFAVDSYENRFVSGVKRYFVQKIIPAFRQLDITGNAVLPDEIQNGS</sequence>
<dbReference type="Pfam" id="PF10923">
    <property type="entry name" value="BrxC_BrxD"/>
    <property type="match status" value="1"/>
</dbReference>
<dbReference type="InterPro" id="IPR021228">
    <property type="entry name" value="BrxD"/>
</dbReference>
<evidence type="ECO:0000313" key="1">
    <source>
        <dbReference type="EMBL" id="KKN16994.1"/>
    </source>
</evidence>
<dbReference type="AlphaFoldDB" id="A0A0F9NGC1"/>
<accession>A0A0F9NGC1</accession>
<proteinExistence type="predicted"/>